<dbReference type="EMBL" id="JBITMB010000001">
    <property type="protein sequence ID" value="MFI7438737.1"/>
    <property type="molecule type" value="Genomic_DNA"/>
</dbReference>
<keyword evidence="6 7" id="KW-0472">Membrane</keyword>
<feature type="transmembrane region" description="Helical" evidence="7">
    <location>
        <begin position="594"/>
        <end position="614"/>
    </location>
</feature>
<evidence type="ECO:0000256" key="2">
    <source>
        <dbReference type="ARBA" id="ARBA00022448"/>
    </source>
</evidence>
<dbReference type="InterPro" id="IPR035906">
    <property type="entry name" value="MetI-like_sf"/>
</dbReference>
<sequence>MAAVNVVAARVAARLPARRYLVLAVVVTWVVGWAVLRGRDTLQLGEAELSPLHASLGEGMDAVDAGRNSNPFFLYFINYVRLFLDEAVTFVQALISQPSFGRPVPLLGWLGVVGLATAAAFLYGNRRVALLTAAGFLSFGVLGLWQESMDTLALTLTAVVLSLAVGIPLGVWAGLSDRFHRLVTPVLDFMQTMPTFVYLAPLTLFFLIGPASATVATMIYAIPPAIRITAHGIRQVSPETLEASTSLGVTRAQALRHVRLPMAKQTIIVGVNQTIMAALSMATIAALIDAPGLGKTVLKALQTLDVGTAFNAGLAIVIMAVVLDRATSAASRRVEDERRAGRRRTARGRRLEVAGVLGVAAVLGYLSYTYVWAAEFPAQANLGFAVRGAADAASLWVQDSLVTYTDAVKNGLTNGLLNPFEALLTGSPWWLVVAVAVAVALLVGSVRAALVTTAGLLVLVLLGLWQDSMVTLASTLVATILVMVLGVIVGVWMGRSDRADTLLRPVLDAGQTMPAFVYLVPILGLFGPTRFTAIIAAVVFAAPIAIKLVAEGIRRVSATTVEAATSAGASTWQLISKVQLPMARSAVTLAASQGLIYVLSMVVVGGLVGAGALGYDVVAGFSQHQLRGKGLAAGLAIVVLGIVLDRVMRAATERADAAAHGALHGGPSGGLHDR</sequence>
<feature type="transmembrane region" description="Helical" evidence="7">
    <location>
        <begin position="20"/>
        <end position="36"/>
    </location>
</feature>
<proteinExistence type="inferred from homology"/>
<feature type="transmembrane region" description="Helical" evidence="7">
    <location>
        <begin position="72"/>
        <end position="94"/>
    </location>
</feature>
<evidence type="ECO:0000256" key="3">
    <source>
        <dbReference type="ARBA" id="ARBA00022475"/>
    </source>
</evidence>
<comment type="similarity">
    <text evidence="7">Belongs to the binding-protein-dependent transport system permease family.</text>
</comment>
<accession>A0ABW7ZW38</accession>
<keyword evidence="10" id="KW-1185">Reference proteome</keyword>
<keyword evidence="5 7" id="KW-1133">Transmembrane helix</keyword>
<feature type="transmembrane region" description="Helical" evidence="7">
    <location>
        <begin position="106"/>
        <end position="123"/>
    </location>
</feature>
<feature type="transmembrane region" description="Helical" evidence="7">
    <location>
        <begin position="195"/>
        <end position="222"/>
    </location>
</feature>
<feature type="transmembrane region" description="Helical" evidence="7">
    <location>
        <begin position="448"/>
        <end position="466"/>
    </location>
</feature>
<dbReference type="Proteomes" id="UP001612928">
    <property type="component" value="Unassembled WGS sequence"/>
</dbReference>
<feature type="transmembrane region" description="Helical" evidence="7">
    <location>
        <begin position="506"/>
        <end position="525"/>
    </location>
</feature>
<dbReference type="InterPro" id="IPR000515">
    <property type="entry name" value="MetI-like"/>
</dbReference>
<evidence type="ECO:0000256" key="1">
    <source>
        <dbReference type="ARBA" id="ARBA00004141"/>
    </source>
</evidence>
<evidence type="ECO:0000256" key="7">
    <source>
        <dbReference type="RuleBase" id="RU363032"/>
    </source>
</evidence>
<comment type="caution">
    <text evidence="9">The sequence shown here is derived from an EMBL/GenBank/DDBJ whole genome shotgun (WGS) entry which is preliminary data.</text>
</comment>
<evidence type="ECO:0000313" key="9">
    <source>
        <dbReference type="EMBL" id="MFI7438737.1"/>
    </source>
</evidence>
<evidence type="ECO:0000313" key="10">
    <source>
        <dbReference type="Proteomes" id="UP001612928"/>
    </source>
</evidence>
<evidence type="ECO:0000256" key="4">
    <source>
        <dbReference type="ARBA" id="ARBA00022692"/>
    </source>
</evidence>
<feature type="domain" description="ABC transmembrane type-1" evidence="8">
    <location>
        <begin position="148"/>
        <end position="327"/>
    </location>
</feature>
<comment type="subcellular location">
    <subcellularLocation>
        <location evidence="7">Cell membrane</location>
        <topology evidence="7">Multi-pass membrane protein</topology>
    </subcellularLocation>
    <subcellularLocation>
        <location evidence="1">Membrane</location>
        <topology evidence="1">Multi-pass membrane protein</topology>
    </subcellularLocation>
</comment>
<feature type="transmembrane region" description="Helical" evidence="7">
    <location>
        <begin position="472"/>
        <end position="494"/>
    </location>
</feature>
<evidence type="ECO:0000256" key="5">
    <source>
        <dbReference type="ARBA" id="ARBA00022989"/>
    </source>
</evidence>
<feature type="transmembrane region" description="Helical" evidence="7">
    <location>
        <begin position="129"/>
        <end position="145"/>
    </location>
</feature>
<gene>
    <name evidence="9" type="ORF">ACIBP5_02080</name>
</gene>
<evidence type="ECO:0000256" key="6">
    <source>
        <dbReference type="ARBA" id="ARBA00023136"/>
    </source>
</evidence>
<dbReference type="PANTHER" id="PTHR47737">
    <property type="entry name" value="GLYCINE BETAINE/PROLINE BETAINE TRANSPORT SYSTEM PERMEASE PROTEIN PROW"/>
    <property type="match status" value="1"/>
</dbReference>
<dbReference type="SUPFAM" id="SSF161098">
    <property type="entry name" value="MetI-like"/>
    <property type="match status" value="2"/>
</dbReference>
<reference evidence="9 10" key="1">
    <citation type="submission" date="2024-10" db="EMBL/GenBank/DDBJ databases">
        <title>The Natural Products Discovery Center: Release of the First 8490 Sequenced Strains for Exploring Actinobacteria Biosynthetic Diversity.</title>
        <authorList>
            <person name="Kalkreuter E."/>
            <person name="Kautsar S.A."/>
            <person name="Yang D."/>
            <person name="Bader C.D."/>
            <person name="Teijaro C.N."/>
            <person name="Fluegel L."/>
            <person name="Davis C.M."/>
            <person name="Simpson J.R."/>
            <person name="Lauterbach L."/>
            <person name="Steele A.D."/>
            <person name="Gui C."/>
            <person name="Meng S."/>
            <person name="Li G."/>
            <person name="Viehrig K."/>
            <person name="Ye F."/>
            <person name="Su P."/>
            <person name="Kiefer A.F."/>
            <person name="Nichols A."/>
            <person name="Cepeda A.J."/>
            <person name="Yan W."/>
            <person name="Fan B."/>
            <person name="Jiang Y."/>
            <person name="Adhikari A."/>
            <person name="Zheng C.-J."/>
            <person name="Schuster L."/>
            <person name="Cowan T.M."/>
            <person name="Smanski M.J."/>
            <person name="Chevrette M.G."/>
            <person name="De Carvalho L.P.S."/>
            <person name="Shen B."/>
        </authorList>
    </citation>
    <scope>NUCLEOTIDE SEQUENCE [LARGE SCALE GENOMIC DNA]</scope>
    <source>
        <strain evidence="9 10">NPDC049503</strain>
    </source>
</reference>
<feature type="transmembrane region" description="Helical" evidence="7">
    <location>
        <begin position="351"/>
        <end position="373"/>
    </location>
</feature>
<feature type="transmembrane region" description="Helical" evidence="7">
    <location>
        <begin position="422"/>
        <end position="443"/>
    </location>
</feature>
<dbReference type="CDD" id="cd06261">
    <property type="entry name" value="TM_PBP2"/>
    <property type="match status" value="2"/>
</dbReference>
<feature type="transmembrane region" description="Helical" evidence="7">
    <location>
        <begin position="531"/>
        <end position="550"/>
    </location>
</feature>
<evidence type="ECO:0000259" key="8">
    <source>
        <dbReference type="PROSITE" id="PS50928"/>
    </source>
</evidence>
<organism evidence="9 10">
    <name type="scientific">Nonomuraea indica</name>
    <dbReference type="NCBI Taxonomy" id="1581193"/>
    <lineage>
        <taxon>Bacteria</taxon>
        <taxon>Bacillati</taxon>
        <taxon>Actinomycetota</taxon>
        <taxon>Actinomycetes</taxon>
        <taxon>Streptosporangiales</taxon>
        <taxon>Streptosporangiaceae</taxon>
        <taxon>Nonomuraea</taxon>
    </lineage>
</organism>
<keyword evidence="3" id="KW-1003">Cell membrane</keyword>
<protein>
    <submittedName>
        <fullName evidence="9">ABC transporter permease</fullName>
    </submittedName>
</protein>
<keyword evidence="2 7" id="KW-0813">Transport</keyword>
<feature type="transmembrane region" description="Helical" evidence="7">
    <location>
        <begin position="266"/>
        <end position="288"/>
    </location>
</feature>
<dbReference type="Pfam" id="PF00528">
    <property type="entry name" value="BPD_transp_1"/>
    <property type="match status" value="2"/>
</dbReference>
<dbReference type="PANTHER" id="PTHR47737:SF1">
    <property type="entry name" value="GLYCINE BETAINE_PROLINE BETAINE TRANSPORT SYSTEM PERMEASE PROTEIN PROW"/>
    <property type="match status" value="1"/>
</dbReference>
<name>A0ABW7ZW38_9ACTN</name>
<dbReference type="Gene3D" id="1.10.3720.10">
    <property type="entry name" value="MetI-like"/>
    <property type="match status" value="2"/>
</dbReference>
<dbReference type="PROSITE" id="PS50928">
    <property type="entry name" value="ABC_TM1"/>
    <property type="match status" value="2"/>
</dbReference>
<dbReference type="RefSeq" id="WP_397018268.1">
    <property type="nucleotide sequence ID" value="NZ_JBITMB010000001.1"/>
</dbReference>
<feature type="domain" description="ABC transmembrane type-1" evidence="8">
    <location>
        <begin position="468"/>
        <end position="648"/>
    </location>
</feature>
<keyword evidence="4 7" id="KW-0812">Transmembrane</keyword>
<feature type="transmembrane region" description="Helical" evidence="7">
    <location>
        <begin position="308"/>
        <end position="330"/>
    </location>
</feature>
<feature type="transmembrane region" description="Helical" evidence="7">
    <location>
        <begin position="626"/>
        <end position="644"/>
    </location>
</feature>
<feature type="transmembrane region" description="Helical" evidence="7">
    <location>
        <begin position="152"/>
        <end position="175"/>
    </location>
</feature>